<reference evidence="1" key="1">
    <citation type="journal article" date="2015" name="Nature">
        <title>Complex archaea that bridge the gap between prokaryotes and eukaryotes.</title>
        <authorList>
            <person name="Spang A."/>
            <person name="Saw J.H."/>
            <person name="Jorgensen S.L."/>
            <person name="Zaremba-Niedzwiedzka K."/>
            <person name="Martijn J."/>
            <person name="Lind A.E."/>
            <person name="van Eijk R."/>
            <person name="Schleper C."/>
            <person name="Guy L."/>
            <person name="Ettema T.J."/>
        </authorList>
    </citation>
    <scope>NUCLEOTIDE SEQUENCE</scope>
</reference>
<dbReference type="EMBL" id="LAZR01039556">
    <property type="protein sequence ID" value="KKL16706.1"/>
    <property type="molecule type" value="Genomic_DNA"/>
</dbReference>
<dbReference type="AlphaFoldDB" id="A0A0F9DG46"/>
<accession>A0A0F9DG46</accession>
<comment type="caution">
    <text evidence="1">The sequence shown here is derived from an EMBL/GenBank/DDBJ whole genome shotgun (WGS) entry which is preliminary data.</text>
</comment>
<sequence>MLDLPAIKKRCEAATDGPWLAVPLQELAVAGNFMVTWRVIASTKQGVMKQIRQEADAEFAAHARSDLPAALEALEEAQGRCKLLEKGIRFLLMRIERVESERDGAIRHERVFREQLTILGESE</sequence>
<protein>
    <submittedName>
        <fullName evidence="1">Uncharacterized protein</fullName>
    </submittedName>
</protein>
<organism evidence="1">
    <name type="scientific">marine sediment metagenome</name>
    <dbReference type="NCBI Taxonomy" id="412755"/>
    <lineage>
        <taxon>unclassified sequences</taxon>
        <taxon>metagenomes</taxon>
        <taxon>ecological metagenomes</taxon>
    </lineage>
</organism>
<evidence type="ECO:0000313" key="1">
    <source>
        <dbReference type="EMBL" id="KKL16706.1"/>
    </source>
</evidence>
<gene>
    <name evidence="1" type="ORF">LCGC14_2492840</name>
</gene>
<name>A0A0F9DG46_9ZZZZ</name>
<proteinExistence type="predicted"/>